<reference evidence="3" key="1">
    <citation type="journal article" date="2015" name="Chem. Biol.">
        <title>Structure, bioactivity, and resistance mechanism of streptomonomicin, an unusual lasso Peptide from an understudied halophilic actinomycete.</title>
        <authorList>
            <person name="Metelev M."/>
            <person name="Tietz J.I."/>
            <person name="Melby J.O."/>
            <person name="Blair P.M."/>
            <person name="Zhu L."/>
            <person name="Livnat I."/>
            <person name="Severinov K."/>
            <person name="Mitchell D.A."/>
        </authorList>
    </citation>
    <scope>NUCLEOTIDE SEQUENCE [LARGE SCALE GENOMIC DNA]</scope>
    <source>
        <strain evidence="3">YIM 90003</strain>
    </source>
</reference>
<dbReference type="PANTHER" id="PTHR30634:SF14">
    <property type="match status" value="1"/>
</dbReference>
<dbReference type="OrthoDB" id="9768066at2"/>
<dbReference type="InterPro" id="IPR050458">
    <property type="entry name" value="LolB"/>
</dbReference>
<dbReference type="RefSeq" id="WP_040276741.1">
    <property type="nucleotide sequence ID" value="NZ_JROO01000058.1"/>
</dbReference>
<protein>
    <submittedName>
        <fullName evidence="2">Uncharacterized protein</fullName>
    </submittedName>
</protein>
<gene>
    <name evidence="2" type="ORF">LP52_24340</name>
</gene>
<proteinExistence type="predicted"/>
<dbReference type="EMBL" id="JROO01000058">
    <property type="protein sequence ID" value="KIH96559.1"/>
    <property type="molecule type" value="Genomic_DNA"/>
</dbReference>
<organism evidence="2 3">
    <name type="scientific">Streptomonospora alba</name>
    <dbReference type="NCBI Taxonomy" id="183763"/>
    <lineage>
        <taxon>Bacteria</taxon>
        <taxon>Bacillati</taxon>
        <taxon>Actinomycetota</taxon>
        <taxon>Actinomycetes</taxon>
        <taxon>Streptosporangiales</taxon>
        <taxon>Nocardiopsidaceae</taxon>
        <taxon>Streptomonospora</taxon>
    </lineage>
</organism>
<dbReference type="Pfam" id="PF18934">
    <property type="entry name" value="DUF5682"/>
    <property type="match status" value="1"/>
</dbReference>
<feature type="region of interest" description="Disordered" evidence="1">
    <location>
        <begin position="110"/>
        <end position="143"/>
    </location>
</feature>
<sequence length="778" mass="81445">MARVDTGRLHVLGVRHHGPGSARSVGVELERVRPELVLIEGPPEADALVGLVGELAPPVSLLAYVPDEPSRAAFWPLAAFSPEWVALRYAARHGVEVRFCDLPAAHTLAGHGPAEPAVPQQPGRPEPDAEGGGDGAGAAGAPCPGRAVADPLAVLAEAAGYDDPERWWEDAVEGRAAVPPDASACSGAASSPFPAIAEAMAAVRAESGARPTAAAATREARREAHMRRVLRKAMRSVAGPVAVVCGAWHVPALLEHPRVSEDTALLRGLPKTKVAATWIPWTHGRLASASGYGAGVRSPGWYHHLFTAPDRPVERWLAEAGRRLRAMDQPVSSAHVIEAVRLTETLAALRGRPAAGLDEVADAAESVLCEGARTRAHLLHREMALGERMGAVSEHTPQIPLQRDLAAQQRRLRLPPRAQERELDLDLREETGRRRSALLHRLRLLGVDWGTAREGSVRARGTFRESWRLLWRPELDLRLIEAGVWGTTVEAAAAARARSSAADADLPGLTALAEQCLHADLGGAIGTVVSALRARAAEDADIEQLMAALPPLARSVRYGDVRRSDSAALQGVASQLLARIRAGLAAAVAGLGDDAAAATVDAVDGVHEAALLLGGDDEAAWLSALEQVAVQESAPGRVCGRANRILHDSGRLDGTALAARLSRAASRGTPAARTAHWIEGFLAGSGLLLVHDTALLGVVDRWLAGLGAEAFTEALPLLRRTFGAFADAERRAIGDSARTRGASGTADDVGVDSRRCAPAVATAAGLLGLAAAGPEPGG</sequence>
<accession>A0A0C2FBQ6</accession>
<evidence type="ECO:0000313" key="2">
    <source>
        <dbReference type="EMBL" id="KIH96559.1"/>
    </source>
</evidence>
<dbReference type="STRING" id="183763.LP52_24340"/>
<dbReference type="Proteomes" id="UP000031675">
    <property type="component" value="Unassembled WGS sequence"/>
</dbReference>
<dbReference type="AlphaFoldDB" id="A0A0C2FBQ6"/>
<dbReference type="PANTHER" id="PTHR30634">
    <property type="entry name" value="OUTER MEMBRANE LOLAB LIPOPROTEIN INSERTION APPARATUS"/>
    <property type="match status" value="1"/>
</dbReference>
<keyword evidence="3" id="KW-1185">Reference proteome</keyword>
<comment type="caution">
    <text evidence="2">The sequence shown here is derived from an EMBL/GenBank/DDBJ whole genome shotgun (WGS) entry which is preliminary data.</text>
</comment>
<evidence type="ECO:0000256" key="1">
    <source>
        <dbReference type="SAM" id="MobiDB-lite"/>
    </source>
</evidence>
<evidence type="ECO:0000313" key="3">
    <source>
        <dbReference type="Proteomes" id="UP000031675"/>
    </source>
</evidence>
<dbReference type="InterPro" id="IPR043737">
    <property type="entry name" value="DUF5682"/>
</dbReference>
<name>A0A0C2FBQ6_9ACTN</name>